<keyword evidence="9" id="KW-0492">Microsome</keyword>
<evidence type="ECO:0000256" key="1">
    <source>
        <dbReference type="ARBA" id="ARBA00001971"/>
    </source>
</evidence>
<dbReference type="SUPFAM" id="SSF48264">
    <property type="entry name" value="Cytochrome P450"/>
    <property type="match status" value="1"/>
</dbReference>
<comment type="cofactor">
    <cofactor evidence="1 15">
        <name>heme</name>
        <dbReference type="ChEBI" id="CHEBI:30413"/>
    </cofactor>
</comment>
<feature type="binding site" description="axial binding residue" evidence="15">
    <location>
        <position position="418"/>
    </location>
    <ligand>
        <name>heme</name>
        <dbReference type="ChEBI" id="CHEBI:30413"/>
    </ligand>
    <ligandPart>
        <name>Fe</name>
        <dbReference type="ChEBI" id="CHEBI:18248"/>
    </ligandPart>
</feature>
<dbReference type="InterPro" id="IPR050476">
    <property type="entry name" value="Insect_CytP450_Detox"/>
</dbReference>
<dbReference type="PANTHER" id="PTHR24292">
    <property type="entry name" value="CYTOCHROME P450"/>
    <property type="match status" value="1"/>
</dbReference>
<keyword evidence="6 15" id="KW-0349">Heme</keyword>
<dbReference type="GO" id="GO:0016712">
    <property type="term" value="F:oxidoreductase activity, acting on paired donors, with incorporation or reduction of molecular oxygen, reduced flavin or flavoprotein as one donor, and incorporation of one atom of oxygen"/>
    <property type="evidence" value="ECO:0007669"/>
    <property type="project" value="UniProtKB-EC"/>
</dbReference>
<comment type="similarity">
    <text evidence="4 16">Belongs to the cytochrome P450 family.</text>
</comment>
<keyword evidence="12 16" id="KW-0503">Monooxygenase</keyword>
<evidence type="ECO:0000256" key="9">
    <source>
        <dbReference type="ARBA" id="ARBA00022848"/>
    </source>
</evidence>
<dbReference type="GO" id="GO:0005506">
    <property type="term" value="F:iron ion binding"/>
    <property type="evidence" value="ECO:0007669"/>
    <property type="project" value="InterPro"/>
</dbReference>
<evidence type="ECO:0000256" key="15">
    <source>
        <dbReference type="PIRSR" id="PIRSR602401-1"/>
    </source>
</evidence>
<dbReference type="Gene3D" id="1.10.630.10">
    <property type="entry name" value="Cytochrome P450"/>
    <property type="match status" value="1"/>
</dbReference>
<evidence type="ECO:0000256" key="11">
    <source>
        <dbReference type="ARBA" id="ARBA00023004"/>
    </source>
</evidence>
<dbReference type="GO" id="GO:0020037">
    <property type="term" value="F:heme binding"/>
    <property type="evidence" value="ECO:0007669"/>
    <property type="project" value="InterPro"/>
</dbReference>
<evidence type="ECO:0000313" key="18">
    <source>
        <dbReference type="Proteomes" id="UP001497472"/>
    </source>
</evidence>
<sequence>MLTINNNYWKKRNVVEVNYAAWDFILGKCALPEVYRNVYNAFPDKDHVGMYLGPKPILILRNLEDIQSVLLNDFQSFHSRGYFVNSKEVLADNLLLISDYCRWKLIRQKMSPVFTISKIKSMYQTIYRCASDLKEYVRDKNVRKDPLRFLDKYNFVAIGMAIFGLDFSTSNTIETSIVDTACSSANCQLVFTLKMLINNTFPKLFNFFNMNTFGDHKDLIMKIMKQVLNERRKMPGKRHDYIDMCLEIQKEETILDKTTGFELRTTDEFIATQAFSLFFAGVETSGTTLNFTLLELANNESVLEKVHKEIDEAFANRDHLTYQDIEDLVYLDQVLNESLRKYPPIGSMQRVATQDTILPSNLRIEEGTVVIVPIYGLHMDNKYFENPDIFDPDRFSPDNKAEIQKYSYIPFGEGNRICIGKERIIVL</sequence>
<evidence type="ECO:0000256" key="3">
    <source>
        <dbReference type="ARBA" id="ARBA00004406"/>
    </source>
</evidence>
<dbReference type="PROSITE" id="PS00086">
    <property type="entry name" value="CYTOCHROME_P450"/>
    <property type="match status" value="1"/>
</dbReference>
<gene>
    <name evidence="17" type="ORF">LNINA_LOCUS1340</name>
</gene>
<evidence type="ECO:0000256" key="13">
    <source>
        <dbReference type="ARBA" id="ARBA00023136"/>
    </source>
</evidence>
<evidence type="ECO:0000256" key="12">
    <source>
        <dbReference type="ARBA" id="ARBA00023033"/>
    </source>
</evidence>
<keyword evidence="18" id="KW-1185">Reference proteome</keyword>
<evidence type="ECO:0000256" key="7">
    <source>
        <dbReference type="ARBA" id="ARBA00022723"/>
    </source>
</evidence>
<evidence type="ECO:0000256" key="2">
    <source>
        <dbReference type="ARBA" id="ARBA00004174"/>
    </source>
</evidence>
<dbReference type="Pfam" id="PF00067">
    <property type="entry name" value="p450"/>
    <property type="match status" value="1"/>
</dbReference>
<dbReference type="PRINTS" id="PR00463">
    <property type="entry name" value="EP450I"/>
</dbReference>
<reference evidence="17 18" key="1">
    <citation type="submission" date="2023-11" db="EMBL/GenBank/DDBJ databases">
        <authorList>
            <person name="Okamura Y."/>
        </authorList>
    </citation>
    <scope>NUCLEOTIDE SEQUENCE [LARGE SCALE GENOMIC DNA]</scope>
</reference>
<dbReference type="AlphaFoldDB" id="A0AAV1IYG8"/>
<name>A0AAV1IYG8_9NEOP</name>
<dbReference type="Proteomes" id="UP001497472">
    <property type="component" value="Unassembled WGS sequence"/>
</dbReference>
<keyword evidence="11 15" id="KW-0408">Iron</keyword>
<evidence type="ECO:0000256" key="4">
    <source>
        <dbReference type="ARBA" id="ARBA00010617"/>
    </source>
</evidence>
<evidence type="ECO:0000256" key="14">
    <source>
        <dbReference type="ARBA" id="ARBA00047827"/>
    </source>
</evidence>
<accession>A0AAV1IYG8</accession>
<dbReference type="GO" id="GO:0005789">
    <property type="term" value="C:endoplasmic reticulum membrane"/>
    <property type="evidence" value="ECO:0007669"/>
    <property type="project" value="UniProtKB-SubCell"/>
</dbReference>
<keyword evidence="13" id="KW-0472">Membrane</keyword>
<comment type="caution">
    <text evidence="17">The sequence shown here is derived from an EMBL/GenBank/DDBJ whole genome shotgun (WGS) entry which is preliminary data.</text>
</comment>
<proteinExistence type="inferred from homology"/>
<evidence type="ECO:0000256" key="5">
    <source>
        <dbReference type="ARBA" id="ARBA00012109"/>
    </source>
</evidence>
<dbReference type="EMBL" id="CAVLEF010000002">
    <property type="protein sequence ID" value="CAK1541349.1"/>
    <property type="molecule type" value="Genomic_DNA"/>
</dbReference>
<dbReference type="InterPro" id="IPR002401">
    <property type="entry name" value="Cyt_P450_E_grp-I"/>
</dbReference>
<comment type="subcellular location">
    <subcellularLocation>
        <location evidence="3">Endoplasmic reticulum membrane</location>
        <topology evidence="3">Peripheral membrane protein</topology>
    </subcellularLocation>
    <subcellularLocation>
        <location evidence="2">Microsome membrane</location>
        <topology evidence="2">Peripheral membrane protein</topology>
    </subcellularLocation>
</comment>
<organism evidence="17 18">
    <name type="scientific">Leptosia nina</name>
    <dbReference type="NCBI Taxonomy" id="320188"/>
    <lineage>
        <taxon>Eukaryota</taxon>
        <taxon>Metazoa</taxon>
        <taxon>Ecdysozoa</taxon>
        <taxon>Arthropoda</taxon>
        <taxon>Hexapoda</taxon>
        <taxon>Insecta</taxon>
        <taxon>Pterygota</taxon>
        <taxon>Neoptera</taxon>
        <taxon>Endopterygota</taxon>
        <taxon>Lepidoptera</taxon>
        <taxon>Glossata</taxon>
        <taxon>Ditrysia</taxon>
        <taxon>Papilionoidea</taxon>
        <taxon>Pieridae</taxon>
        <taxon>Pierinae</taxon>
        <taxon>Leptosia</taxon>
    </lineage>
</organism>
<dbReference type="InterPro" id="IPR017972">
    <property type="entry name" value="Cyt_P450_CS"/>
</dbReference>
<keyword evidence="8" id="KW-0256">Endoplasmic reticulum</keyword>
<dbReference type="PRINTS" id="PR00385">
    <property type="entry name" value="P450"/>
</dbReference>
<comment type="catalytic activity">
    <reaction evidence="14">
        <text>an organic molecule + reduced [NADPH--hemoprotein reductase] + O2 = an alcohol + oxidized [NADPH--hemoprotein reductase] + H2O + H(+)</text>
        <dbReference type="Rhea" id="RHEA:17149"/>
        <dbReference type="Rhea" id="RHEA-COMP:11964"/>
        <dbReference type="Rhea" id="RHEA-COMP:11965"/>
        <dbReference type="ChEBI" id="CHEBI:15377"/>
        <dbReference type="ChEBI" id="CHEBI:15378"/>
        <dbReference type="ChEBI" id="CHEBI:15379"/>
        <dbReference type="ChEBI" id="CHEBI:30879"/>
        <dbReference type="ChEBI" id="CHEBI:57618"/>
        <dbReference type="ChEBI" id="CHEBI:58210"/>
        <dbReference type="ChEBI" id="CHEBI:142491"/>
        <dbReference type="EC" id="1.14.14.1"/>
    </reaction>
</comment>
<dbReference type="PANTHER" id="PTHR24292:SF54">
    <property type="entry name" value="CYP9F3-RELATED"/>
    <property type="match status" value="1"/>
</dbReference>
<evidence type="ECO:0000256" key="16">
    <source>
        <dbReference type="RuleBase" id="RU000461"/>
    </source>
</evidence>
<evidence type="ECO:0000256" key="8">
    <source>
        <dbReference type="ARBA" id="ARBA00022824"/>
    </source>
</evidence>
<keyword evidence="7 15" id="KW-0479">Metal-binding</keyword>
<dbReference type="InterPro" id="IPR036396">
    <property type="entry name" value="Cyt_P450_sf"/>
</dbReference>
<evidence type="ECO:0000313" key="17">
    <source>
        <dbReference type="EMBL" id="CAK1541349.1"/>
    </source>
</evidence>
<protein>
    <recommendedName>
        <fullName evidence="5">unspecific monooxygenase</fullName>
        <ecNumber evidence="5">1.14.14.1</ecNumber>
    </recommendedName>
</protein>
<dbReference type="EC" id="1.14.14.1" evidence="5"/>
<evidence type="ECO:0000256" key="6">
    <source>
        <dbReference type="ARBA" id="ARBA00022617"/>
    </source>
</evidence>
<dbReference type="CDD" id="cd11056">
    <property type="entry name" value="CYP6-like"/>
    <property type="match status" value="1"/>
</dbReference>
<evidence type="ECO:0000256" key="10">
    <source>
        <dbReference type="ARBA" id="ARBA00023002"/>
    </source>
</evidence>
<keyword evidence="10 16" id="KW-0560">Oxidoreductase</keyword>
<dbReference type="InterPro" id="IPR001128">
    <property type="entry name" value="Cyt_P450"/>
</dbReference>